<evidence type="ECO:0000313" key="2">
    <source>
        <dbReference type="EMBL" id="MCL1047761.1"/>
    </source>
</evidence>
<feature type="domain" description="N-acetyltransferase" evidence="1">
    <location>
        <begin position="6"/>
        <end position="151"/>
    </location>
</feature>
<sequence length="183" mass="19880">MTDDTIKLSAFTTNATDDVIELFTQSFGDAEGEVEGKVIGHLVSELIVTTPETDLLGFVATIENKIVGAIFFSRLTLANKANAFILSPVAVSTAFQAKGIGQKLINFGLKQLKDNGVELVFTYGDPNYYVKVGFNPVSEDCIKAPLILTYPEGWLAQSLVGTEIEPIEGDSFCVDALNEQSYW</sequence>
<gene>
    <name evidence="2" type="ORF">L2737_20890</name>
</gene>
<evidence type="ECO:0000259" key="1">
    <source>
        <dbReference type="PROSITE" id="PS51186"/>
    </source>
</evidence>
<dbReference type="EMBL" id="JAKIKU010000018">
    <property type="protein sequence ID" value="MCL1047761.1"/>
    <property type="molecule type" value="Genomic_DNA"/>
</dbReference>
<dbReference type="SUPFAM" id="SSF55729">
    <property type="entry name" value="Acyl-CoA N-acyltransferases (Nat)"/>
    <property type="match status" value="1"/>
</dbReference>
<dbReference type="RefSeq" id="WP_248956992.1">
    <property type="nucleotide sequence ID" value="NZ_JAKIKU010000018.1"/>
</dbReference>
<dbReference type="Pfam" id="PF13508">
    <property type="entry name" value="Acetyltransf_7"/>
    <property type="match status" value="1"/>
</dbReference>
<keyword evidence="3" id="KW-1185">Reference proteome</keyword>
<dbReference type="InterPro" id="IPR000182">
    <property type="entry name" value="GNAT_dom"/>
</dbReference>
<accession>A0ABT0KV92</accession>
<proteinExistence type="predicted"/>
<dbReference type="InterPro" id="IPR016181">
    <property type="entry name" value="Acyl_CoA_acyltransferase"/>
</dbReference>
<reference evidence="2 3" key="1">
    <citation type="submission" date="2022-01" db="EMBL/GenBank/DDBJ databases">
        <title>Whole genome-based taxonomy of the Shewanellaceae.</title>
        <authorList>
            <person name="Martin-Rodriguez A.J."/>
        </authorList>
    </citation>
    <scope>NUCLEOTIDE SEQUENCE [LARGE SCALE GENOMIC DNA]</scope>
    <source>
        <strain evidence="2 3">DSM 24955</strain>
    </source>
</reference>
<name>A0ABT0KV92_9GAMM</name>
<dbReference type="CDD" id="cd04301">
    <property type="entry name" value="NAT_SF"/>
    <property type="match status" value="1"/>
</dbReference>
<dbReference type="Proteomes" id="UP001202134">
    <property type="component" value="Unassembled WGS sequence"/>
</dbReference>
<dbReference type="Gene3D" id="3.40.630.30">
    <property type="match status" value="1"/>
</dbReference>
<protein>
    <submittedName>
        <fullName evidence="2">N-acetyltransferase</fullName>
    </submittedName>
</protein>
<dbReference type="PROSITE" id="PS51186">
    <property type="entry name" value="GNAT"/>
    <property type="match status" value="1"/>
</dbReference>
<evidence type="ECO:0000313" key="3">
    <source>
        <dbReference type="Proteomes" id="UP001202134"/>
    </source>
</evidence>
<organism evidence="2 3">
    <name type="scientific">Shewanella electrodiphila</name>
    <dbReference type="NCBI Taxonomy" id="934143"/>
    <lineage>
        <taxon>Bacteria</taxon>
        <taxon>Pseudomonadati</taxon>
        <taxon>Pseudomonadota</taxon>
        <taxon>Gammaproteobacteria</taxon>
        <taxon>Alteromonadales</taxon>
        <taxon>Shewanellaceae</taxon>
        <taxon>Shewanella</taxon>
    </lineage>
</organism>
<comment type="caution">
    <text evidence="2">The sequence shown here is derived from an EMBL/GenBank/DDBJ whole genome shotgun (WGS) entry which is preliminary data.</text>
</comment>